<dbReference type="EMBL" id="JAHUZN010000006">
    <property type="protein sequence ID" value="KAG8490654.1"/>
    <property type="molecule type" value="Genomic_DNA"/>
</dbReference>
<dbReference type="OrthoDB" id="1729074at2759"/>
<dbReference type="PANTHER" id="PTHR31286:SF153">
    <property type="entry name" value="DUF4283 DOMAIN PROTEIN"/>
    <property type="match status" value="1"/>
</dbReference>
<gene>
    <name evidence="2" type="ORF">CXB51_013877</name>
</gene>
<keyword evidence="3" id="KW-1185">Reference proteome</keyword>
<dbReference type="InterPro" id="IPR025558">
    <property type="entry name" value="DUF4283"/>
</dbReference>
<dbReference type="Gene3D" id="3.60.10.10">
    <property type="entry name" value="Endonuclease/exonuclease/phosphatase"/>
    <property type="match status" value="1"/>
</dbReference>
<feature type="domain" description="DUF4283" evidence="1">
    <location>
        <begin position="29"/>
        <end position="102"/>
    </location>
</feature>
<dbReference type="Proteomes" id="UP000701853">
    <property type="component" value="Chromosome 6"/>
</dbReference>
<dbReference type="PANTHER" id="PTHR31286">
    <property type="entry name" value="GLYCINE-RICH CELL WALL STRUCTURAL PROTEIN 1.8-LIKE"/>
    <property type="match status" value="1"/>
</dbReference>
<protein>
    <recommendedName>
        <fullName evidence="1">DUF4283 domain-containing protein</fullName>
    </recommendedName>
</protein>
<evidence type="ECO:0000313" key="2">
    <source>
        <dbReference type="EMBL" id="KAG8490654.1"/>
    </source>
</evidence>
<dbReference type="AlphaFoldDB" id="A0A8J5ZKK1"/>
<dbReference type="Pfam" id="PF14111">
    <property type="entry name" value="DUF4283"/>
    <property type="match status" value="1"/>
</dbReference>
<dbReference type="InterPro" id="IPR036691">
    <property type="entry name" value="Endo/exonu/phosph_ase_sf"/>
</dbReference>
<dbReference type="InterPro" id="IPR040256">
    <property type="entry name" value="At4g02000-like"/>
</dbReference>
<sequence length="425" mass="49306">MEEGIANLRLIDEEEEEFNEESTMVERSYQFCLVGRCLTDSVVHFLSLRNTMTDLWHPIGGICISDLGEKRYLFQFFHEVDLQRVISGTPWFFNNHLLILQIVRNGEDPLSILLNFTEFWVQIHDLPYGLMSESMAKQFGEFLGQFIEYDYTIPSTGFRKYIHVRVRLDVSMPLKRKKKVRVSKEMTVYACFQAVARRRTNMVSRWLREADGSACCNTEMERNNQFSNFSGERNSGRNLRADIGTRSILPNLMLEESGQKQNVKDSDNWHILDKEGSAINVGDNGPMDMMFNEEDDPLFVLEGKKVKGWWKIEVWFFKWIDVRASGTKGGLSLGWKGNSVVQLKSFSSWHIDVEIHGNDSSISWRLMGFYGNPKERSRGDSWKLLQQLGNDQSTPWVVMGDFNEIMSSFEKNGGRLKSERQIEEF</sequence>
<evidence type="ECO:0000313" key="3">
    <source>
        <dbReference type="Proteomes" id="UP000701853"/>
    </source>
</evidence>
<dbReference type="SUPFAM" id="SSF56219">
    <property type="entry name" value="DNase I-like"/>
    <property type="match status" value="1"/>
</dbReference>
<accession>A0A8J5ZKK1</accession>
<proteinExistence type="predicted"/>
<organism evidence="2 3">
    <name type="scientific">Gossypium anomalum</name>
    <dbReference type="NCBI Taxonomy" id="47600"/>
    <lineage>
        <taxon>Eukaryota</taxon>
        <taxon>Viridiplantae</taxon>
        <taxon>Streptophyta</taxon>
        <taxon>Embryophyta</taxon>
        <taxon>Tracheophyta</taxon>
        <taxon>Spermatophyta</taxon>
        <taxon>Magnoliopsida</taxon>
        <taxon>eudicotyledons</taxon>
        <taxon>Gunneridae</taxon>
        <taxon>Pentapetalae</taxon>
        <taxon>rosids</taxon>
        <taxon>malvids</taxon>
        <taxon>Malvales</taxon>
        <taxon>Malvaceae</taxon>
        <taxon>Malvoideae</taxon>
        <taxon>Gossypium</taxon>
    </lineage>
</organism>
<evidence type="ECO:0000259" key="1">
    <source>
        <dbReference type="Pfam" id="PF14111"/>
    </source>
</evidence>
<comment type="caution">
    <text evidence="2">The sequence shown here is derived from an EMBL/GenBank/DDBJ whole genome shotgun (WGS) entry which is preliminary data.</text>
</comment>
<reference evidence="2 3" key="1">
    <citation type="journal article" date="2021" name="bioRxiv">
        <title>The Gossypium anomalum genome as a resource for cotton improvement and evolutionary analysis of hybrid incompatibility.</title>
        <authorList>
            <person name="Grover C.E."/>
            <person name="Yuan D."/>
            <person name="Arick M.A."/>
            <person name="Miller E.R."/>
            <person name="Hu G."/>
            <person name="Peterson D.G."/>
            <person name="Wendel J.F."/>
            <person name="Udall J.A."/>
        </authorList>
    </citation>
    <scope>NUCLEOTIDE SEQUENCE [LARGE SCALE GENOMIC DNA]</scope>
    <source>
        <strain evidence="2">JFW-Udall</strain>
        <tissue evidence="2">Leaf</tissue>
    </source>
</reference>
<name>A0A8J5ZKK1_9ROSI</name>